<dbReference type="Proteomes" id="UP001151760">
    <property type="component" value="Unassembled WGS sequence"/>
</dbReference>
<comment type="caution">
    <text evidence="1">The sequence shown here is derived from an EMBL/GenBank/DDBJ whole genome shotgun (WGS) entry which is preliminary data.</text>
</comment>
<keyword evidence="2" id="KW-1185">Reference proteome</keyword>
<sequence>MMRKRQLFSRFIKSHKRAIAWKLSVIKGSRPGMLYSQNSMEEDRTPLCNVRKCKPQNPRCIKKEVEKKLLKLDCFTPSSDMPLGKPVHWKTNEATRKDHFHSPFLDIMLERLAGNQLLCFLDGLLGLFSDPLTHKIKKRQPLLALTRNFRLSCHAFGLLQCISGSRSISM</sequence>
<organism evidence="1 2">
    <name type="scientific">Tanacetum coccineum</name>
    <dbReference type="NCBI Taxonomy" id="301880"/>
    <lineage>
        <taxon>Eukaryota</taxon>
        <taxon>Viridiplantae</taxon>
        <taxon>Streptophyta</taxon>
        <taxon>Embryophyta</taxon>
        <taxon>Tracheophyta</taxon>
        <taxon>Spermatophyta</taxon>
        <taxon>Magnoliopsida</taxon>
        <taxon>eudicotyledons</taxon>
        <taxon>Gunneridae</taxon>
        <taxon>Pentapetalae</taxon>
        <taxon>asterids</taxon>
        <taxon>campanulids</taxon>
        <taxon>Asterales</taxon>
        <taxon>Asteraceae</taxon>
        <taxon>Asteroideae</taxon>
        <taxon>Anthemideae</taxon>
        <taxon>Anthemidinae</taxon>
        <taxon>Tanacetum</taxon>
    </lineage>
</organism>
<name>A0ABQ5ASA3_9ASTR</name>
<evidence type="ECO:0000313" key="2">
    <source>
        <dbReference type="Proteomes" id="UP001151760"/>
    </source>
</evidence>
<reference evidence="1" key="2">
    <citation type="submission" date="2022-01" db="EMBL/GenBank/DDBJ databases">
        <authorList>
            <person name="Yamashiro T."/>
            <person name="Shiraishi A."/>
            <person name="Satake H."/>
            <person name="Nakayama K."/>
        </authorList>
    </citation>
    <scope>NUCLEOTIDE SEQUENCE</scope>
</reference>
<dbReference type="EMBL" id="BQNB010012526">
    <property type="protein sequence ID" value="GJT04667.1"/>
    <property type="molecule type" value="Genomic_DNA"/>
</dbReference>
<accession>A0ABQ5ASA3</accession>
<gene>
    <name evidence="1" type="ORF">Tco_0839129</name>
</gene>
<reference evidence="1" key="1">
    <citation type="journal article" date="2022" name="Int. J. Mol. Sci.">
        <title>Draft Genome of Tanacetum Coccineum: Genomic Comparison of Closely Related Tanacetum-Family Plants.</title>
        <authorList>
            <person name="Yamashiro T."/>
            <person name="Shiraishi A."/>
            <person name="Nakayama K."/>
            <person name="Satake H."/>
        </authorList>
    </citation>
    <scope>NUCLEOTIDE SEQUENCE</scope>
</reference>
<proteinExistence type="predicted"/>
<evidence type="ECO:0000313" key="1">
    <source>
        <dbReference type="EMBL" id="GJT04667.1"/>
    </source>
</evidence>
<protein>
    <submittedName>
        <fullName evidence="1">Uncharacterized protein</fullName>
    </submittedName>
</protein>